<organism evidence="2">
    <name type="scientific">Arundo donax</name>
    <name type="common">Giant reed</name>
    <name type="synonym">Donax arundinaceus</name>
    <dbReference type="NCBI Taxonomy" id="35708"/>
    <lineage>
        <taxon>Eukaryota</taxon>
        <taxon>Viridiplantae</taxon>
        <taxon>Streptophyta</taxon>
        <taxon>Embryophyta</taxon>
        <taxon>Tracheophyta</taxon>
        <taxon>Spermatophyta</taxon>
        <taxon>Magnoliopsida</taxon>
        <taxon>Liliopsida</taxon>
        <taxon>Poales</taxon>
        <taxon>Poaceae</taxon>
        <taxon>PACMAD clade</taxon>
        <taxon>Arundinoideae</taxon>
        <taxon>Arundineae</taxon>
        <taxon>Arundo</taxon>
    </lineage>
</organism>
<feature type="region of interest" description="Disordered" evidence="1">
    <location>
        <begin position="124"/>
        <end position="192"/>
    </location>
</feature>
<feature type="compositionally biased region" description="Polar residues" evidence="1">
    <location>
        <begin position="174"/>
        <end position="192"/>
    </location>
</feature>
<name>A0A0A9BA32_ARUDO</name>
<reference evidence="2" key="1">
    <citation type="submission" date="2014-09" db="EMBL/GenBank/DDBJ databases">
        <authorList>
            <person name="Magalhaes I.L.F."/>
            <person name="Oliveira U."/>
            <person name="Santos F.R."/>
            <person name="Vidigal T.H.D.A."/>
            <person name="Brescovit A.D."/>
            <person name="Santos A.J."/>
        </authorList>
    </citation>
    <scope>NUCLEOTIDE SEQUENCE</scope>
    <source>
        <tissue evidence="2">Shoot tissue taken approximately 20 cm above the soil surface</tissue>
    </source>
</reference>
<protein>
    <submittedName>
        <fullName evidence="2">Uncharacterized protein</fullName>
    </submittedName>
</protein>
<feature type="region of interest" description="Disordered" evidence="1">
    <location>
        <begin position="71"/>
        <end position="107"/>
    </location>
</feature>
<evidence type="ECO:0000256" key="1">
    <source>
        <dbReference type="SAM" id="MobiDB-lite"/>
    </source>
</evidence>
<dbReference type="EMBL" id="GBRH01239820">
    <property type="protein sequence ID" value="JAD58075.1"/>
    <property type="molecule type" value="Transcribed_RNA"/>
</dbReference>
<evidence type="ECO:0000313" key="2">
    <source>
        <dbReference type="EMBL" id="JAD58075.1"/>
    </source>
</evidence>
<feature type="compositionally biased region" description="Low complexity" evidence="1">
    <location>
        <begin position="138"/>
        <end position="173"/>
    </location>
</feature>
<accession>A0A0A9BA32</accession>
<dbReference type="AlphaFoldDB" id="A0A0A9BA32"/>
<reference evidence="2" key="2">
    <citation type="journal article" date="2015" name="Data Brief">
        <title>Shoot transcriptome of the giant reed, Arundo donax.</title>
        <authorList>
            <person name="Barrero R.A."/>
            <person name="Guerrero F.D."/>
            <person name="Moolhuijzen P."/>
            <person name="Goolsby J.A."/>
            <person name="Tidwell J."/>
            <person name="Bellgard S.E."/>
            <person name="Bellgard M.I."/>
        </authorList>
    </citation>
    <scope>NUCLEOTIDE SEQUENCE</scope>
    <source>
        <tissue evidence="2">Shoot tissue taken approximately 20 cm above the soil surface</tissue>
    </source>
</reference>
<proteinExistence type="predicted"/>
<sequence length="192" mass="20554">MTATKLDVRRSNGASWPSPRRTMHCFRHWIWCASTVNVRRVNRMRSSITIGKGMDATGKFGAYFRKMLRVSSSPPSKLTRERSKDGAAGSVSPRHAAAHASTNLHSDRPSATAWCTVIPRATPPPSTRVACTASSDAGSSFMSTSGTSRSNVCTSCSSSLARRLTSASDSATTNLTPSEAEQRMATSPVSAR</sequence>